<feature type="region of interest" description="Disordered" evidence="1">
    <location>
        <begin position="199"/>
        <end position="218"/>
    </location>
</feature>
<feature type="transmembrane region" description="Helical" evidence="2">
    <location>
        <begin position="173"/>
        <end position="192"/>
    </location>
</feature>
<feature type="transmembrane region" description="Helical" evidence="2">
    <location>
        <begin position="45"/>
        <end position="64"/>
    </location>
</feature>
<dbReference type="InterPro" id="IPR018643">
    <property type="entry name" value="DUF2069_membrane"/>
</dbReference>
<evidence type="ECO:0000256" key="2">
    <source>
        <dbReference type="SAM" id="Phobius"/>
    </source>
</evidence>
<protein>
    <submittedName>
        <fullName evidence="3">Uncharacterized protein</fullName>
    </submittedName>
</protein>
<keyword evidence="2" id="KW-0472">Membrane</keyword>
<dbReference type="RefSeq" id="WP_114562799.1">
    <property type="nucleotide sequence ID" value="NZ_CP031124.1"/>
</dbReference>
<organism evidence="3 4">
    <name type="scientific">Ephemeroptericola cinctiostellae</name>
    <dbReference type="NCBI Taxonomy" id="2268024"/>
    <lineage>
        <taxon>Bacteria</taxon>
        <taxon>Pseudomonadati</taxon>
        <taxon>Pseudomonadota</taxon>
        <taxon>Betaproteobacteria</taxon>
        <taxon>Burkholderiales</taxon>
        <taxon>Burkholderiaceae</taxon>
        <taxon>Ephemeroptericola</taxon>
    </lineage>
</organism>
<proteinExistence type="predicted"/>
<evidence type="ECO:0000313" key="3">
    <source>
        <dbReference type="EMBL" id="AXF85623.1"/>
    </source>
</evidence>
<accession>A0A345DB85</accession>
<name>A0A345DB85_9BURK</name>
<dbReference type="OrthoDB" id="9181360at2"/>
<dbReference type="Proteomes" id="UP000252182">
    <property type="component" value="Chromosome"/>
</dbReference>
<gene>
    <name evidence="3" type="ORF">DTO96_101354</name>
</gene>
<feature type="transmembrane region" description="Helical" evidence="2">
    <location>
        <begin position="71"/>
        <end position="90"/>
    </location>
</feature>
<feature type="transmembrane region" description="Helical" evidence="2">
    <location>
        <begin position="135"/>
        <end position="153"/>
    </location>
</feature>
<keyword evidence="2" id="KW-1133">Transmembrane helix</keyword>
<dbReference type="EMBL" id="CP031124">
    <property type="protein sequence ID" value="AXF85623.1"/>
    <property type="molecule type" value="Genomic_DNA"/>
</dbReference>
<dbReference type="AlphaFoldDB" id="A0A345DB85"/>
<feature type="transmembrane region" description="Helical" evidence="2">
    <location>
        <begin position="96"/>
        <end position="114"/>
    </location>
</feature>
<sequence>MTPTHTLHNQPALNALARKTTYLSIALFILCVVWETVGAPLKHGAGYWMALKGILFLPLLTKLWRGERYAYQVFSLLSLLYVLEGLLRTFSDATPSKYFAIAELLMSTFIFIWVNQFAYRTKAPKPQKEKKTRKMSGLLYVAMIVFAINLTLPSADNPMMGTEDQGYIQFKTALQWITIGLVVPYMLIIGFYRVRSGRDHTKNSHTEHPTSTDTDRLQ</sequence>
<evidence type="ECO:0000256" key="1">
    <source>
        <dbReference type="SAM" id="MobiDB-lite"/>
    </source>
</evidence>
<dbReference type="Pfam" id="PF09842">
    <property type="entry name" value="DUF2069"/>
    <property type="match status" value="1"/>
</dbReference>
<reference evidence="4" key="1">
    <citation type="submission" date="2018-07" db="EMBL/GenBank/DDBJ databases">
        <authorList>
            <person name="Kim H."/>
        </authorList>
    </citation>
    <scope>NUCLEOTIDE SEQUENCE [LARGE SCALE GENOMIC DNA]</scope>
    <source>
        <strain evidence="4">F02</strain>
    </source>
</reference>
<evidence type="ECO:0000313" key="4">
    <source>
        <dbReference type="Proteomes" id="UP000252182"/>
    </source>
</evidence>
<feature type="transmembrane region" description="Helical" evidence="2">
    <location>
        <begin position="21"/>
        <end position="39"/>
    </location>
</feature>
<keyword evidence="4" id="KW-1185">Reference proteome</keyword>
<keyword evidence="2" id="KW-0812">Transmembrane</keyword>
<dbReference type="KEGG" id="hyf:DTO96_101354"/>